<name>A0A431EEB9_CAMJU</name>
<protein>
    <submittedName>
        <fullName evidence="2">Uncharacterized protein</fullName>
    </submittedName>
</protein>
<proteinExistence type="predicted"/>
<accession>A0A431EEB9</accession>
<evidence type="ECO:0000313" key="3">
    <source>
        <dbReference type="Proteomes" id="UP000288507"/>
    </source>
</evidence>
<evidence type="ECO:0000313" key="1">
    <source>
        <dbReference type="EMBL" id="RTI48497.1"/>
    </source>
</evidence>
<dbReference type="Proteomes" id="UP000287197">
    <property type="component" value="Unassembled WGS sequence"/>
</dbReference>
<sequence>MDNYQTQSLKSNKTGRLHEYIQINTLPSGFRNYCNRDIPITKVLVRGLVYSEMVSLKKLPTVDLEQMKLIYQDVIVFPEDSGMTLGDLELIDFLTLVTLVTIYTVRDFRWDYKGYCPSCKMPLATTLGIQDVNFNVNTFRALPLDLNLTVGGESKTYKLRVLTVDDIIRLKALKLDQDIERMYEVASSLSPDTQEVSDEGFQKTLHEVFNMEYSDITMINSVIMELTPGMPYFTIECSNPRCRSTSQIEFNMDVLNITPDKPLRDLYELKYLWQRSFNSALNTEDLYSDIIEMLKIHNEYVEASKGK</sequence>
<dbReference type="EMBL" id="PRBV01000005">
    <property type="protein sequence ID" value="RTJ79605.1"/>
    <property type="molecule type" value="Genomic_DNA"/>
</dbReference>
<reference evidence="2 3" key="2">
    <citation type="journal article" date="2019" name="Appl. Environ. Microbiol.">
        <title>Population genetics and characterization of Campylobacter jejuni isolates in western jackdaws and game birds in Finland.</title>
        <authorList>
            <person name="Kovanen S."/>
            <person name="Rossi M."/>
            <person name="Pohja-Mykra M."/>
            <person name="Nieminen T."/>
            <person name="Raunio-Saarnisto M."/>
            <person name="Sauvala M."/>
            <person name="Fredriksson-Ahomaa M."/>
            <person name="Hanninen M.L."/>
            <person name="Kivisto R."/>
        </authorList>
    </citation>
    <scope>NUCLEOTIDE SEQUENCE [LARGE SCALE GENOMIC DNA]</scope>
    <source>
        <strain evidence="2 3">CB313</strain>
        <strain evidence="1">SO-26</strain>
    </source>
</reference>
<dbReference type="AlphaFoldDB" id="A0A431EEB9"/>
<organism evidence="2 3">
    <name type="scientific">Campylobacter jejuni</name>
    <dbReference type="NCBI Taxonomy" id="197"/>
    <lineage>
        <taxon>Bacteria</taxon>
        <taxon>Pseudomonadati</taxon>
        <taxon>Campylobacterota</taxon>
        <taxon>Epsilonproteobacteria</taxon>
        <taxon>Campylobacterales</taxon>
        <taxon>Campylobacteraceae</taxon>
        <taxon>Campylobacter</taxon>
    </lineage>
</organism>
<dbReference type="EMBL" id="PQZD01000003">
    <property type="protein sequence ID" value="RTI48497.1"/>
    <property type="molecule type" value="Genomic_DNA"/>
</dbReference>
<comment type="caution">
    <text evidence="2">The sequence shown here is derived from an EMBL/GenBank/DDBJ whole genome shotgun (WGS) entry which is preliminary data.</text>
</comment>
<evidence type="ECO:0000313" key="2">
    <source>
        <dbReference type="EMBL" id="RTJ79605.1"/>
    </source>
</evidence>
<dbReference type="Proteomes" id="UP000288507">
    <property type="component" value="Unassembled WGS sequence"/>
</dbReference>
<dbReference type="RefSeq" id="WP_126232164.1">
    <property type="nucleotide sequence ID" value="NZ_PQZD01000003.1"/>
</dbReference>
<gene>
    <name evidence="2" type="ORF">C3H57_04340</name>
    <name evidence="1" type="ORF">C3I27_03525</name>
</gene>
<reference evidence="1" key="1">
    <citation type="submission" date="2018-01" db="EMBL/GenBank/DDBJ databases">
        <authorList>
            <person name="Kovanen S."/>
            <person name="Nieminen T."/>
            <person name="Pohja-Mykra M."/>
            <person name="Raunio-Saarnisto M."/>
            <person name="Sauvala M."/>
            <person name="Fredriksson-Ahomaa M."/>
            <person name="Hanninen M.-L."/>
            <person name="Kivisto R."/>
        </authorList>
    </citation>
    <scope>NUCLEOTIDE SEQUENCE</scope>
    <source>
        <strain evidence="1">SO-26</strain>
    </source>
</reference>